<protein>
    <submittedName>
        <fullName evidence="2">Uncharacterized protein</fullName>
    </submittedName>
</protein>
<keyword evidence="3" id="KW-1185">Reference proteome</keyword>
<name>A0ABR7N924_9FIRM</name>
<dbReference type="Proteomes" id="UP000657421">
    <property type="component" value="Unassembled WGS sequence"/>
</dbReference>
<dbReference type="EMBL" id="JACRSZ010000006">
    <property type="protein sequence ID" value="MBC8572897.1"/>
    <property type="molecule type" value="Genomic_DNA"/>
</dbReference>
<accession>A0ABR7N924</accession>
<comment type="caution">
    <text evidence="2">The sequence shown here is derived from an EMBL/GenBank/DDBJ whole genome shotgun (WGS) entry which is preliminary data.</text>
</comment>
<sequence>MRKTEMFLGIAMLTLAFPMTAFASDGFEDFNDYMTEDGNYAYYFECGINVKMPEDWYRNVLVETEQKFVTFYHQASYDKYLEDGDNAGGKLLTIGCSVNTDFKDYPGYTYIGYDEEEAMNYYYAVPTDYQGYAEDEAVKSEYDRLYSELEEVCKNITLNTDYDDDDLDDSEEAAEIARKATEIQPEDKGGMIAGKIGGDETETKTSAEPEEYIFDESKSDYEGTWVSFADAYQVYLPSYWDYYYLTEQEKQEGILYKAESEAEDIAVIINYSVIGNGTEEDLLTNEEVAENFQRAGYREVKQVVINGITSVTCSIPDEDISLTAFLNEEGNRLYMVMVNTDEETSMHYIEPILHSVKKV</sequence>
<reference evidence="2 3" key="1">
    <citation type="submission" date="2020-08" db="EMBL/GenBank/DDBJ databases">
        <title>Genome public.</title>
        <authorList>
            <person name="Liu C."/>
            <person name="Sun Q."/>
        </authorList>
    </citation>
    <scope>NUCLEOTIDE SEQUENCE [LARGE SCALE GENOMIC DNA]</scope>
    <source>
        <strain evidence="2 3">NSJ-46</strain>
    </source>
</reference>
<feature type="signal peptide" evidence="1">
    <location>
        <begin position="1"/>
        <end position="23"/>
    </location>
</feature>
<organism evidence="2 3">
    <name type="scientific">Jingyaoa shaoxingensis</name>
    <dbReference type="NCBI Taxonomy" id="2763671"/>
    <lineage>
        <taxon>Bacteria</taxon>
        <taxon>Bacillati</taxon>
        <taxon>Bacillota</taxon>
        <taxon>Clostridia</taxon>
        <taxon>Lachnospirales</taxon>
        <taxon>Lachnospiraceae</taxon>
        <taxon>Jingyaoa</taxon>
    </lineage>
</organism>
<evidence type="ECO:0000313" key="3">
    <source>
        <dbReference type="Proteomes" id="UP000657421"/>
    </source>
</evidence>
<proteinExistence type="predicted"/>
<evidence type="ECO:0000313" key="2">
    <source>
        <dbReference type="EMBL" id="MBC8572897.1"/>
    </source>
</evidence>
<gene>
    <name evidence="2" type="ORF">H8716_07355</name>
</gene>
<keyword evidence="1" id="KW-0732">Signal</keyword>
<dbReference type="RefSeq" id="WP_249307925.1">
    <property type="nucleotide sequence ID" value="NZ_JACRSZ010000006.1"/>
</dbReference>
<evidence type="ECO:0000256" key="1">
    <source>
        <dbReference type="SAM" id="SignalP"/>
    </source>
</evidence>
<feature type="chain" id="PRO_5047051019" evidence="1">
    <location>
        <begin position="24"/>
        <end position="359"/>
    </location>
</feature>